<name>A0A8S1HRN2_9PELO</name>
<dbReference type="AlphaFoldDB" id="A0A8S1HRN2"/>
<accession>A0A8S1HRN2</accession>
<sequence>MPSSVVGWSFLAVLVGASAVPIRDTAANIDVIIQCYRHFQELGKKVYAGYIGSSMILYDEDGSEVSCNKWEQQKLRSKYNRRCIFSPIHCMFSRRLKAAIQRATDASELDAVKLPFLYVHHRRHSLLFYAFRDDTLSYRNPLCDKWRIVMADNLIVLRNVCVACNRRFQPPT</sequence>
<protein>
    <recommendedName>
        <fullName evidence="4">Secreted protein</fullName>
    </recommendedName>
</protein>
<evidence type="ECO:0008006" key="4">
    <source>
        <dbReference type="Google" id="ProtNLM"/>
    </source>
</evidence>
<dbReference type="EMBL" id="CAJGYM010000160">
    <property type="protein sequence ID" value="CAD6199201.1"/>
    <property type="molecule type" value="Genomic_DNA"/>
</dbReference>
<dbReference type="OrthoDB" id="5798180at2759"/>
<proteinExistence type="predicted"/>
<keyword evidence="1" id="KW-0732">Signal</keyword>
<evidence type="ECO:0000313" key="3">
    <source>
        <dbReference type="Proteomes" id="UP000835052"/>
    </source>
</evidence>
<feature type="chain" id="PRO_5035937782" description="Secreted protein" evidence="1">
    <location>
        <begin position="20"/>
        <end position="172"/>
    </location>
</feature>
<comment type="caution">
    <text evidence="2">The sequence shown here is derived from an EMBL/GenBank/DDBJ whole genome shotgun (WGS) entry which is preliminary data.</text>
</comment>
<gene>
    <name evidence="2" type="ORF">CAUJ_LOCUS15105</name>
</gene>
<dbReference type="Proteomes" id="UP000835052">
    <property type="component" value="Unassembled WGS sequence"/>
</dbReference>
<keyword evidence="3" id="KW-1185">Reference proteome</keyword>
<feature type="signal peptide" evidence="1">
    <location>
        <begin position="1"/>
        <end position="19"/>
    </location>
</feature>
<reference evidence="2" key="1">
    <citation type="submission" date="2020-10" db="EMBL/GenBank/DDBJ databases">
        <authorList>
            <person name="Kikuchi T."/>
        </authorList>
    </citation>
    <scope>NUCLEOTIDE SEQUENCE</scope>
    <source>
        <strain evidence="2">NKZ352</strain>
    </source>
</reference>
<evidence type="ECO:0000256" key="1">
    <source>
        <dbReference type="SAM" id="SignalP"/>
    </source>
</evidence>
<evidence type="ECO:0000313" key="2">
    <source>
        <dbReference type="EMBL" id="CAD6199201.1"/>
    </source>
</evidence>
<organism evidence="2 3">
    <name type="scientific">Caenorhabditis auriculariae</name>
    <dbReference type="NCBI Taxonomy" id="2777116"/>
    <lineage>
        <taxon>Eukaryota</taxon>
        <taxon>Metazoa</taxon>
        <taxon>Ecdysozoa</taxon>
        <taxon>Nematoda</taxon>
        <taxon>Chromadorea</taxon>
        <taxon>Rhabditida</taxon>
        <taxon>Rhabditina</taxon>
        <taxon>Rhabditomorpha</taxon>
        <taxon>Rhabditoidea</taxon>
        <taxon>Rhabditidae</taxon>
        <taxon>Peloderinae</taxon>
        <taxon>Caenorhabditis</taxon>
    </lineage>
</organism>